<protein>
    <submittedName>
        <fullName evidence="7">Sporulation protein YjcZ</fullName>
    </submittedName>
</protein>
<feature type="transmembrane region" description="Helical" evidence="6">
    <location>
        <begin position="45"/>
        <end position="68"/>
    </location>
</feature>
<accession>A0A242W5B9</accession>
<sequence length="74" mass="8201">MSNYKRDWLLFYTKNILYIVVHELYRLTYSKGGTHMSYGGSCAGFGGGFALLIVLFILLIIIGCSCWGGGGYGY</sequence>
<comment type="subcellular location">
    <subcellularLocation>
        <location evidence="1">Membrane</location>
        <topology evidence="1">Single-pass membrane protein</topology>
    </subcellularLocation>
</comment>
<evidence type="ECO:0000313" key="8">
    <source>
        <dbReference type="Proteomes" id="UP000195152"/>
    </source>
</evidence>
<reference evidence="7 8" key="1">
    <citation type="submission" date="2016-10" db="EMBL/GenBank/DDBJ databases">
        <title>Comparative genomics of Bacillus thuringiensis reveals a path to pathogens against multiple invertebrate hosts.</title>
        <authorList>
            <person name="Zheng J."/>
            <person name="Gao Q."/>
            <person name="Liu H."/>
            <person name="Peng D."/>
            <person name="Ruan L."/>
            <person name="Sun M."/>
        </authorList>
    </citation>
    <scope>NUCLEOTIDE SEQUENCE [LARGE SCALE GENOMIC DNA]</scope>
    <source>
        <strain evidence="7">BGSC 4AC1</strain>
    </source>
</reference>
<keyword evidence="3 6" id="KW-0812">Transmembrane</keyword>
<dbReference type="InterPro" id="IPR010070">
    <property type="entry name" value="YjcZ-like"/>
</dbReference>
<organism evidence="7 8">
    <name type="scientific">Bacillus thuringiensis serovar mexicanensis</name>
    <dbReference type="NCBI Taxonomy" id="180868"/>
    <lineage>
        <taxon>Bacteria</taxon>
        <taxon>Bacillati</taxon>
        <taxon>Bacillota</taxon>
        <taxon>Bacilli</taxon>
        <taxon>Bacillales</taxon>
        <taxon>Bacillaceae</taxon>
        <taxon>Bacillus</taxon>
        <taxon>Bacillus cereus group</taxon>
    </lineage>
</organism>
<comment type="similarity">
    <text evidence="2">Belongs to the SscA family.</text>
</comment>
<evidence type="ECO:0000313" key="7">
    <source>
        <dbReference type="EMBL" id="OTW46660.1"/>
    </source>
</evidence>
<dbReference type="AlphaFoldDB" id="A0A242W5B9"/>
<evidence type="ECO:0000256" key="2">
    <source>
        <dbReference type="ARBA" id="ARBA00010221"/>
    </source>
</evidence>
<feature type="transmembrane region" description="Helical" evidence="6">
    <location>
        <begin position="7"/>
        <end position="25"/>
    </location>
</feature>
<evidence type="ECO:0000256" key="6">
    <source>
        <dbReference type="SAM" id="Phobius"/>
    </source>
</evidence>
<evidence type="ECO:0000256" key="3">
    <source>
        <dbReference type="ARBA" id="ARBA00022692"/>
    </source>
</evidence>
<evidence type="ECO:0000256" key="4">
    <source>
        <dbReference type="ARBA" id="ARBA00022989"/>
    </source>
</evidence>
<dbReference type="NCBIfam" id="TIGR01732">
    <property type="entry name" value="tiny_TM_bacill"/>
    <property type="match status" value="1"/>
</dbReference>
<evidence type="ECO:0000256" key="5">
    <source>
        <dbReference type="ARBA" id="ARBA00023136"/>
    </source>
</evidence>
<dbReference type="EMBL" id="NFCF01000079">
    <property type="protein sequence ID" value="OTW46660.1"/>
    <property type="molecule type" value="Genomic_DNA"/>
</dbReference>
<name>A0A242W5B9_BACTU</name>
<keyword evidence="4 6" id="KW-1133">Transmembrane helix</keyword>
<evidence type="ECO:0000256" key="1">
    <source>
        <dbReference type="ARBA" id="ARBA00004167"/>
    </source>
</evidence>
<dbReference type="Pfam" id="PF09680">
    <property type="entry name" value="YjcZ_2"/>
    <property type="match status" value="1"/>
</dbReference>
<gene>
    <name evidence="7" type="ORF">BK699_18925</name>
</gene>
<dbReference type="GO" id="GO:0016020">
    <property type="term" value="C:membrane"/>
    <property type="evidence" value="ECO:0007669"/>
    <property type="project" value="UniProtKB-SubCell"/>
</dbReference>
<comment type="caution">
    <text evidence="7">The sequence shown here is derived from an EMBL/GenBank/DDBJ whole genome shotgun (WGS) entry which is preliminary data.</text>
</comment>
<keyword evidence="5 6" id="KW-0472">Membrane</keyword>
<proteinExistence type="inferred from homology"/>
<dbReference type="Proteomes" id="UP000195152">
    <property type="component" value="Unassembled WGS sequence"/>
</dbReference>